<dbReference type="Proteomes" id="UP001597183">
    <property type="component" value="Unassembled WGS sequence"/>
</dbReference>
<organism evidence="1 2">
    <name type="scientific">Actinoplanes sichuanensis</name>
    <dbReference type="NCBI Taxonomy" id="512349"/>
    <lineage>
        <taxon>Bacteria</taxon>
        <taxon>Bacillati</taxon>
        <taxon>Actinomycetota</taxon>
        <taxon>Actinomycetes</taxon>
        <taxon>Micromonosporales</taxon>
        <taxon>Micromonosporaceae</taxon>
        <taxon>Actinoplanes</taxon>
    </lineage>
</organism>
<dbReference type="RefSeq" id="WP_378079151.1">
    <property type="nucleotide sequence ID" value="NZ_JBHTMK010000054.1"/>
</dbReference>
<proteinExistence type="predicted"/>
<keyword evidence="2" id="KW-1185">Reference proteome</keyword>
<name>A0ABW4AP62_9ACTN</name>
<gene>
    <name evidence="1" type="ORF">ACFQ5G_42495</name>
</gene>
<protein>
    <recommendedName>
        <fullName evidence="3">Ig-like domain-containing protein</fullName>
    </recommendedName>
</protein>
<evidence type="ECO:0008006" key="3">
    <source>
        <dbReference type="Google" id="ProtNLM"/>
    </source>
</evidence>
<dbReference type="EMBL" id="JBHTMK010000054">
    <property type="protein sequence ID" value="MFD1372035.1"/>
    <property type="molecule type" value="Genomic_DNA"/>
</dbReference>
<reference evidence="2" key="1">
    <citation type="journal article" date="2019" name="Int. J. Syst. Evol. Microbiol.">
        <title>The Global Catalogue of Microorganisms (GCM) 10K type strain sequencing project: providing services to taxonomists for standard genome sequencing and annotation.</title>
        <authorList>
            <consortium name="The Broad Institute Genomics Platform"/>
            <consortium name="The Broad Institute Genome Sequencing Center for Infectious Disease"/>
            <person name="Wu L."/>
            <person name="Ma J."/>
        </authorList>
    </citation>
    <scope>NUCLEOTIDE SEQUENCE [LARGE SCALE GENOMIC DNA]</scope>
    <source>
        <strain evidence="2">CCM 7526</strain>
    </source>
</reference>
<accession>A0ABW4AP62</accession>
<evidence type="ECO:0000313" key="2">
    <source>
        <dbReference type="Proteomes" id="UP001597183"/>
    </source>
</evidence>
<comment type="caution">
    <text evidence="1">The sequence shown here is derived from an EMBL/GenBank/DDBJ whole genome shotgun (WGS) entry which is preliminary data.</text>
</comment>
<sequence length="192" mass="20255">MLRRTTSALLGFTLALSISGCHRGGDELEEWDRAEVAPCSSVAAADAAVLNGAPILAEHPSGAELVDDSAGCDDVGRPDAGRLYQTEIGAEAVAAFYRAVAERQSWALHRLDASPNPTEPVDTGDVLCAAVTIGGSPAYLKLWWPDEDSGWIDPELVGEVYSLSLAREPFRQTQCSAPTSAMASTPTPLTAR</sequence>
<dbReference type="PROSITE" id="PS51257">
    <property type="entry name" value="PROKAR_LIPOPROTEIN"/>
    <property type="match status" value="1"/>
</dbReference>
<evidence type="ECO:0000313" key="1">
    <source>
        <dbReference type="EMBL" id="MFD1372035.1"/>
    </source>
</evidence>